<feature type="non-terminal residue" evidence="2">
    <location>
        <position position="1"/>
    </location>
</feature>
<evidence type="ECO:0000259" key="1">
    <source>
        <dbReference type="Pfam" id="PF18962"/>
    </source>
</evidence>
<organism evidence="2">
    <name type="scientific">Tanacetum cinerariifolium</name>
    <name type="common">Dalmatian daisy</name>
    <name type="synonym">Chrysanthemum cinerariifolium</name>
    <dbReference type="NCBI Taxonomy" id="118510"/>
    <lineage>
        <taxon>Eukaryota</taxon>
        <taxon>Viridiplantae</taxon>
        <taxon>Streptophyta</taxon>
        <taxon>Embryophyta</taxon>
        <taxon>Tracheophyta</taxon>
        <taxon>Spermatophyta</taxon>
        <taxon>Magnoliopsida</taxon>
        <taxon>eudicotyledons</taxon>
        <taxon>Gunneridae</taxon>
        <taxon>Pentapetalae</taxon>
        <taxon>asterids</taxon>
        <taxon>campanulids</taxon>
        <taxon>Asterales</taxon>
        <taxon>Asteraceae</taxon>
        <taxon>Asteroideae</taxon>
        <taxon>Anthemideae</taxon>
        <taxon>Anthemidinae</taxon>
        <taxon>Tanacetum</taxon>
    </lineage>
</organism>
<dbReference type="EMBL" id="BKCJ010992655">
    <property type="protein sequence ID" value="GFC62133.1"/>
    <property type="molecule type" value="Genomic_DNA"/>
</dbReference>
<sequence>VYPNPSAGHSVQLLLTGYDGEALTLRLTDNLGRLILTQQLSPVSAQYGVPLTLPEALASGTYVVTLAGNGTPVQKRLILSE</sequence>
<name>A0A699Q6B0_TANCI</name>
<comment type="caution">
    <text evidence="2">The sequence shown here is derived from an EMBL/GenBank/DDBJ whole genome shotgun (WGS) entry which is preliminary data.</text>
</comment>
<dbReference type="AlphaFoldDB" id="A0A699Q6B0"/>
<evidence type="ECO:0000313" key="2">
    <source>
        <dbReference type="EMBL" id="GFC62133.1"/>
    </source>
</evidence>
<dbReference type="NCBIfam" id="TIGR04183">
    <property type="entry name" value="Por_Secre_tail"/>
    <property type="match status" value="1"/>
</dbReference>
<dbReference type="InterPro" id="IPR026444">
    <property type="entry name" value="Secre_tail"/>
</dbReference>
<gene>
    <name evidence="2" type="ORF">Tci_834103</name>
</gene>
<accession>A0A699Q6B0</accession>
<protein>
    <recommendedName>
        <fullName evidence="1">Secretion system C-terminal sorting domain-containing protein</fullName>
    </recommendedName>
</protein>
<feature type="domain" description="Secretion system C-terminal sorting" evidence="1">
    <location>
        <begin position="1"/>
        <end position="78"/>
    </location>
</feature>
<dbReference type="Pfam" id="PF18962">
    <property type="entry name" value="Por_Secre_tail"/>
    <property type="match status" value="1"/>
</dbReference>
<reference evidence="2" key="1">
    <citation type="journal article" date="2019" name="Sci. Rep.">
        <title>Draft genome of Tanacetum cinerariifolium, the natural source of mosquito coil.</title>
        <authorList>
            <person name="Yamashiro T."/>
            <person name="Shiraishi A."/>
            <person name="Satake H."/>
            <person name="Nakayama K."/>
        </authorList>
    </citation>
    <scope>NUCLEOTIDE SEQUENCE</scope>
</reference>
<proteinExistence type="predicted"/>